<comment type="caution">
    <text evidence="1">The sequence shown here is derived from an EMBL/GenBank/DDBJ whole genome shotgun (WGS) entry which is preliminary data.</text>
</comment>
<accession>A0ABP5FRK5</accession>
<dbReference type="Gene3D" id="3.20.10.10">
    <property type="entry name" value="D-amino Acid Aminotransferase, subunit A, domain 2"/>
    <property type="match status" value="1"/>
</dbReference>
<dbReference type="Pfam" id="PF01063">
    <property type="entry name" value="Aminotran_4"/>
    <property type="match status" value="1"/>
</dbReference>
<reference evidence="2" key="1">
    <citation type="journal article" date="2019" name="Int. J. Syst. Evol. Microbiol.">
        <title>The Global Catalogue of Microorganisms (GCM) 10K type strain sequencing project: providing services to taxonomists for standard genome sequencing and annotation.</title>
        <authorList>
            <consortium name="The Broad Institute Genomics Platform"/>
            <consortium name="The Broad Institute Genome Sequencing Center for Infectious Disease"/>
            <person name="Wu L."/>
            <person name="Ma J."/>
        </authorList>
    </citation>
    <scope>NUCLEOTIDE SEQUENCE [LARGE SCALE GENOMIC DNA]</scope>
    <source>
        <strain evidence="2">JCM 13595</strain>
    </source>
</reference>
<name>A0ABP5FRK5_9MICC</name>
<dbReference type="EMBL" id="BAAAMN010000016">
    <property type="protein sequence ID" value="GAA2032509.1"/>
    <property type="molecule type" value="Genomic_DNA"/>
</dbReference>
<protein>
    <recommendedName>
        <fullName evidence="3">Aminotransferase class IV</fullName>
    </recommendedName>
</protein>
<dbReference type="InterPro" id="IPR001544">
    <property type="entry name" value="Aminotrans_IV"/>
</dbReference>
<dbReference type="SUPFAM" id="SSF56752">
    <property type="entry name" value="D-aminoacid aminotransferase-like PLP-dependent enzymes"/>
    <property type="match status" value="1"/>
</dbReference>
<organism evidence="1 2">
    <name type="scientific">Yaniella flava</name>
    <dbReference type="NCBI Taxonomy" id="287930"/>
    <lineage>
        <taxon>Bacteria</taxon>
        <taxon>Bacillati</taxon>
        <taxon>Actinomycetota</taxon>
        <taxon>Actinomycetes</taxon>
        <taxon>Micrococcales</taxon>
        <taxon>Micrococcaceae</taxon>
        <taxon>Yaniella</taxon>
    </lineage>
</organism>
<dbReference type="Proteomes" id="UP001501461">
    <property type="component" value="Unassembled WGS sequence"/>
</dbReference>
<evidence type="ECO:0000313" key="2">
    <source>
        <dbReference type="Proteomes" id="UP001501461"/>
    </source>
</evidence>
<dbReference type="InterPro" id="IPR043132">
    <property type="entry name" value="BCAT-like_C"/>
</dbReference>
<proteinExistence type="predicted"/>
<evidence type="ECO:0008006" key="3">
    <source>
        <dbReference type="Google" id="ProtNLM"/>
    </source>
</evidence>
<dbReference type="RefSeq" id="WP_343956625.1">
    <property type="nucleotide sequence ID" value="NZ_BAAAMN010000016.1"/>
</dbReference>
<evidence type="ECO:0000313" key="1">
    <source>
        <dbReference type="EMBL" id="GAA2032509.1"/>
    </source>
</evidence>
<sequence>MTDIPTYYTWNNQAFEPIEQPSAERILVADSWRVRGGVTWGLADHIHRFVTGLQARNAPSEVLIAAELETFEVALRRLLYAQWSKAQEDLFPRISLHQDRGRWRIELVVRPAPQPRDTTSLWIPPYTDPRAYATIKGPDISLMRGLVAEVAADDIVLHDGTFVHEATTGALMVWHSVDHLVLSQASRQLASISVRRIADYARSQGITVTTQPVTLEELVTRKAPVWFSNTLHGISPVTTIGSATGETQVAAHPDVAQWQAAWWADFADDLGHVRPMR</sequence>
<keyword evidence="2" id="KW-1185">Reference proteome</keyword>
<dbReference type="InterPro" id="IPR036038">
    <property type="entry name" value="Aminotransferase-like"/>
</dbReference>
<gene>
    <name evidence="1" type="ORF">GCM10009720_11170</name>
</gene>